<accession>A0ABQ9X1T0</accession>
<reference evidence="1 2" key="1">
    <citation type="journal article" date="2022" name="bioRxiv">
        <title>Genomics of Preaxostyla Flagellates Illuminates Evolutionary Transitions and the Path Towards Mitochondrial Loss.</title>
        <authorList>
            <person name="Novak L.V.F."/>
            <person name="Treitli S.C."/>
            <person name="Pyrih J."/>
            <person name="Halakuc P."/>
            <person name="Pipaliya S.V."/>
            <person name="Vacek V."/>
            <person name="Brzon O."/>
            <person name="Soukal P."/>
            <person name="Eme L."/>
            <person name="Dacks J.B."/>
            <person name="Karnkowska A."/>
            <person name="Elias M."/>
            <person name="Hampl V."/>
        </authorList>
    </citation>
    <scope>NUCLEOTIDE SEQUENCE [LARGE SCALE GENOMIC DNA]</scope>
    <source>
        <strain evidence="1">NAU3</strain>
        <tissue evidence="1">Gut</tissue>
    </source>
</reference>
<name>A0ABQ9X1T0_9EUKA</name>
<comment type="caution">
    <text evidence="1">The sequence shown here is derived from an EMBL/GenBank/DDBJ whole genome shotgun (WGS) entry which is preliminary data.</text>
</comment>
<gene>
    <name evidence="1" type="ORF">BLNAU_19350</name>
</gene>
<proteinExistence type="predicted"/>
<sequence length="327" mass="35828">MVMLSMFRECLVSTIIPSSRFSWSCCFVVSKKQIILLSSADPDNVVFFSRPSSPTISTFFPILTESRTSTHPSSSSLSSAARRAFQTVLNGEAADPMPSSSSPFPLTINTPLRNRDKMSITLPFSSSHPQSVHRCAVSNVPSHFDASTRVCRFPPKMNTSDPRFDVPHWFDSDPLPKSSLRRLNVKDAGDELASIQTAPPFPPDEHEWKEVVRISSDALSRSVTATAPPSAADSQFLNVDFVMTAVAVSVRVSSTVPFIFPTILSNVLSDTSTFPFDSIRAQSVISRSVTDISFTRRIPPVIKTSSLSNSDEHENEQAVTISVPLVD</sequence>
<evidence type="ECO:0000313" key="2">
    <source>
        <dbReference type="Proteomes" id="UP001281761"/>
    </source>
</evidence>
<evidence type="ECO:0000313" key="1">
    <source>
        <dbReference type="EMBL" id="KAK2945737.1"/>
    </source>
</evidence>
<organism evidence="1 2">
    <name type="scientific">Blattamonas nauphoetae</name>
    <dbReference type="NCBI Taxonomy" id="2049346"/>
    <lineage>
        <taxon>Eukaryota</taxon>
        <taxon>Metamonada</taxon>
        <taxon>Preaxostyla</taxon>
        <taxon>Oxymonadida</taxon>
        <taxon>Blattamonas</taxon>
    </lineage>
</organism>
<dbReference type="Proteomes" id="UP001281761">
    <property type="component" value="Unassembled WGS sequence"/>
</dbReference>
<dbReference type="EMBL" id="JARBJD010000249">
    <property type="protein sequence ID" value="KAK2945737.1"/>
    <property type="molecule type" value="Genomic_DNA"/>
</dbReference>
<protein>
    <submittedName>
        <fullName evidence="1">Uncharacterized protein</fullName>
    </submittedName>
</protein>
<keyword evidence="2" id="KW-1185">Reference proteome</keyword>